<comment type="caution">
    <text evidence="2">The sequence shown here is derived from an EMBL/GenBank/DDBJ whole genome shotgun (WGS) entry which is preliminary data.</text>
</comment>
<protein>
    <submittedName>
        <fullName evidence="2">Uncharacterized protein</fullName>
    </submittedName>
</protein>
<dbReference type="Proteomes" id="UP000287033">
    <property type="component" value="Unassembled WGS sequence"/>
</dbReference>
<feature type="non-terminal residue" evidence="2">
    <location>
        <position position="32"/>
    </location>
</feature>
<proteinExistence type="predicted"/>
<gene>
    <name evidence="2" type="ORF">chiPu_0026959</name>
</gene>
<organism evidence="2 3">
    <name type="scientific">Chiloscyllium punctatum</name>
    <name type="common">Brownbanded bambooshark</name>
    <name type="synonym">Hemiscyllium punctatum</name>
    <dbReference type="NCBI Taxonomy" id="137246"/>
    <lineage>
        <taxon>Eukaryota</taxon>
        <taxon>Metazoa</taxon>
        <taxon>Chordata</taxon>
        <taxon>Craniata</taxon>
        <taxon>Vertebrata</taxon>
        <taxon>Chondrichthyes</taxon>
        <taxon>Elasmobranchii</taxon>
        <taxon>Galeomorphii</taxon>
        <taxon>Galeoidea</taxon>
        <taxon>Orectolobiformes</taxon>
        <taxon>Hemiscylliidae</taxon>
        <taxon>Chiloscyllium</taxon>
    </lineage>
</organism>
<reference evidence="2 3" key="1">
    <citation type="journal article" date="2018" name="Nat. Ecol. Evol.">
        <title>Shark genomes provide insights into elasmobranch evolution and the origin of vertebrates.</title>
        <authorList>
            <person name="Hara Y"/>
            <person name="Yamaguchi K"/>
            <person name="Onimaru K"/>
            <person name="Kadota M"/>
            <person name="Koyanagi M"/>
            <person name="Keeley SD"/>
            <person name="Tatsumi K"/>
            <person name="Tanaka K"/>
            <person name="Motone F"/>
            <person name="Kageyama Y"/>
            <person name="Nozu R"/>
            <person name="Adachi N"/>
            <person name="Nishimura O"/>
            <person name="Nakagawa R"/>
            <person name="Tanegashima C"/>
            <person name="Kiyatake I"/>
            <person name="Matsumoto R"/>
            <person name="Murakumo K"/>
            <person name="Nishida K"/>
            <person name="Terakita A"/>
            <person name="Kuratani S"/>
            <person name="Sato K"/>
            <person name="Hyodo S Kuraku.S."/>
        </authorList>
    </citation>
    <scope>NUCLEOTIDE SEQUENCE [LARGE SCALE GENOMIC DNA]</scope>
</reference>
<keyword evidence="3" id="KW-1185">Reference proteome</keyword>
<name>A0A401TJY9_CHIPU</name>
<evidence type="ECO:0000313" key="2">
    <source>
        <dbReference type="EMBL" id="GCC42933.1"/>
    </source>
</evidence>
<sequence>MFPSPSPAAPARAPRFLSVPAPRPQRHPVSGP</sequence>
<dbReference type="AlphaFoldDB" id="A0A401TJY9"/>
<accession>A0A401TJY9</accession>
<dbReference type="EMBL" id="BEZZ01091308">
    <property type="protein sequence ID" value="GCC42933.1"/>
    <property type="molecule type" value="Genomic_DNA"/>
</dbReference>
<evidence type="ECO:0000256" key="1">
    <source>
        <dbReference type="SAM" id="MobiDB-lite"/>
    </source>
</evidence>
<evidence type="ECO:0000313" key="3">
    <source>
        <dbReference type="Proteomes" id="UP000287033"/>
    </source>
</evidence>
<feature type="region of interest" description="Disordered" evidence="1">
    <location>
        <begin position="1"/>
        <end position="32"/>
    </location>
</feature>